<dbReference type="InterPro" id="IPR006091">
    <property type="entry name" value="Acyl-CoA_Oxase/DH_mid-dom"/>
</dbReference>
<feature type="domain" description="Acyl-CoA oxidase/dehydrogenase middle" evidence="8">
    <location>
        <begin position="123"/>
        <end position="218"/>
    </location>
</feature>
<dbReference type="STRING" id="1297617.IB211_03252"/>
<evidence type="ECO:0000256" key="1">
    <source>
        <dbReference type="ARBA" id="ARBA00001974"/>
    </source>
</evidence>
<protein>
    <submittedName>
        <fullName evidence="10">Butyryl-CoA dehydrogenase</fullName>
        <ecNumber evidence="10">1.3.8.1</ecNumber>
    </submittedName>
</protein>
<dbReference type="EMBL" id="CP011307">
    <property type="protein sequence ID" value="ALP95642.1"/>
    <property type="molecule type" value="Genomic_DNA"/>
</dbReference>
<dbReference type="Gene3D" id="1.10.540.10">
    <property type="entry name" value="Acyl-CoA dehydrogenase/oxidase, N-terminal domain"/>
    <property type="match status" value="1"/>
</dbReference>
<proteinExistence type="inferred from homology"/>
<dbReference type="FunFam" id="1.20.140.10:FF:000011">
    <property type="entry name" value="Medium-chain specific acyl-CoA dehydrogenase, mitochondrial"/>
    <property type="match status" value="1"/>
</dbReference>
<dbReference type="InterPro" id="IPR037069">
    <property type="entry name" value="AcylCoA_DH/ox_N_sf"/>
</dbReference>
<evidence type="ECO:0000259" key="8">
    <source>
        <dbReference type="Pfam" id="PF02770"/>
    </source>
</evidence>
<dbReference type="InterPro" id="IPR009075">
    <property type="entry name" value="AcylCo_DH/oxidase_C"/>
</dbReference>
<evidence type="ECO:0000313" key="11">
    <source>
        <dbReference type="Proteomes" id="UP000064844"/>
    </source>
</evidence>
<evidence type="ECO:0000256" key="3">
    <source>
        <dbReference type="ARBA" id="ARBA00022630"/>
    </source>
</evidence>
<dbReference type="Gene3D" id="1.20.140.10">
    <property type="entry name" value="Butyryl-CoA Dehydrogenase, subunit A, domain 3"/>
    <property type="match status" value="1"/>
</dbReference>
<dbReference type="Gene3D" id="2.40.110.10">
    <property type="entry name" value="Butyryl-CoA Dehydrogenase, subunit A, domain 2"/>
    <property type="match status" value="1"/>
</dbReference>
<dbReference type="AlphaFoldDB" id="A0A0S2W8F9"/>
<dbReference type="PIRSF" id="PIRSF016578">
    <property type="entry name" value="HsaA"/>
    <property type="match status" value="1"/>
</dbReference>
<dbReference type="GO" id="GO:0050660">
    <property type="term" value="F:flavin adenine dinucleotide binding"/>
    <property type="evidence" value="ECO:0007669"/>
    <property type="project" value="InterPro"/>
</dbReference>
<evidence type="ECO:0000313" key="10">
    <source>
        <dbReference type="EMBL" id="ALP95642.1"/>
    </source>
</evidence>
<evidence type="ECO:0000256" key="6">
    <source>
        <dbReference type="RuleBase" id="RU362125"/>
    </source>
</evidence>
<dbReference type="InterPro" id="IPR009100">
    <property type="entry name" value="AcylCoA_DH/oxidase_NM_dom_sf"/>
</dbReference>
<feature type="domain" description="Acyl-CoA dehydrogenase/oxidase C-terminal" evidence="7">
    <location>
        <begin position="230"/>
        <end position="378"/>
    </location>
</feature>
<dbReference type="SUPFAM" id="SSF47203">
    <property type="entry name" value="Acyl-CoA dehydrogenase C-terminal domain-like"/>
    <property type="match status" value="1"/>
</dbReference>
<name>A0A0S2W8F9_9FIRM</name>
<reference evidence="10 11" key="1">
    <citation type="journal article" date="2015" name="Nat. Commun.">
        <title>Production of butyrate from lysine and the Amadori product fructoselysine by a human gut commensal.</title>
        <authorList>
            <person name="Bui T.P."/>
            <person name="Ritari J."/>
            <person name="Boeren S."/>
            <person name="de Waard P."/>
            <person name="Plugge C.M."/>
            <person name="de Vos W.M."/>
        </authorList>
    </citation>
    <scope>NUCLEOTIDE SEQUENCE [LARGE SCALE GENOMIC DNA]</scope>
    <source>
        <strain evidence="10 11">AF211</strain>
    </source>
</reference>
<dbReference type="SUPFAM" id="SSF56645">
    <property type="entry name" value="Acyl-CoA dehydrogenase NM domain-like"/>
    <property type="match status" value="1"/>
</dbReference>
<dbReference type="EC" id="1.3.8.1" evidence="10"/>
<keyword evidence="3 6" id="KW-0285">Flavoprotein</keyword>
<dbReference type="eggNOG" id="COG1960">
    <property type="taxonomic scope" value="Bacteria"/>
</dbReference>
<keyword evidence="4 6" id="KW-0274">FAD</keyword>
<dbReference type="RefSeq" id="WP_058118621.1">
    <property type="nucleotide sequence ID" value="NZ_CALICV010000154.1"/>
</dbReference>
<sequence>MAMTDFDFMLTEEQIELRNLFRDFAQKEVKEPCRESEKLGECPEYLVKKAIDMGVPMMTLPEEYGGLGLDYLTCAIIREELARGDVGFASRVTGFGFTPFRLAGTEEQRHMAAEAMTAGGVIAFALTESGAGSNAVDMATTARKDGDGYIINGGKTFITNGDCADIVVTFAVTDKSKGSKGITAFMIPKGTPGFDAGHHEDKMGFRNVHTCSLFFDDMRLPDKYRLGEEGEGFSIAMRILNVSRPANSANCVGLAQAALDEAVAYSKQRVVGGQPICKKGVIAAMLADMEMQVQSARQMVWAVCRAANAGIFDKKLTAVAKCFCSDAAMKVTTDAVQIFGGNGYSKEYPVEKLMRDAKIFQIFEGTNQIQRDIIGRQLVK</sequence>
<dbReference type="Pfam" id="PF02771">
    <property type="entry name" value="Acyl-CoA_dh_N"/>
    <property type="match status" value="1"/>
</dbReference>
<organism evidence="10 11">
    <name type="scientific">Intestinimonas butyriciproducens</name>
    <dbReference type="NCBI Taxonomy" id="1297617"/>
    <lineage>
        <taxon>Bacteria</taxon>
        <taxon>Bacillati</taxon>
        <taxon>Bacillota</taxon>
        <taxon>Clostridia</taxon>
        <taxon>Eubacteriales</taxon>
        <taxon>Intestinimonas</taxon>
    </lineage>
</organism>
<dbReference type="InterPro" id="IPR006089">
    <property type="entry name" value="Acyl-CoA_DH_CS"/>
</dbReference>
<evidence type="ECO:0000259" key="9">
    <source>
        <dbReference type="Pfam" id="PF02771"/>
    </source>
</evidence>
<comment type="similarity">
    <text evidence="2 6">Belongs to the acyl-CoA dehydrogenase family.</text>
</comment>
<reference evidence="11" key="2">
    <citation type="submission" date="2015-04" db="EMBL/GenBank/DDBJ databases">
        <title>A butyrogenic pathway from the amino acid lysine in a human gut commensal.</title>
        <authorList>
            <person name="de Vos W.M."/>
            <person name="Bui N.T.P."/>
            <person name="Plugge C.M."/>
            <person name="Ritari J."/>
        </authorList>
    </citation>
    <scope>NUCLEOTIDE SEQUENCE [LARGE SCALE GENOMIC DNA]</scope>
    <source>
        <strain evidence="11">AF211</strain>
    </source>
</reference>
<comment type="cofactor">
    <cofactor evidence="1 6">
        <name>FAD</name>
        <dbReference type="ChEBI" id="CHEBI:57692"/>
    </cofactor>
</comment>
<dbReference type="PROSITE" id="PS00073">
    <property type="entry name" value="ACYL_COA_DH_2"/>
    <property type="match status" value="1"/>
</dbReference>
<dbReference type="PANTHER" id="PTHR43884">
    <property type="entry name" value="ACYL-COA DEHYDROGENASE"/>
    <property type="match status" value="1"/>
</dbReference>
<evidence type="ECO:0000256" key="2">
    <source>
        <dbReference type="ARBA" id="ARBA00009347"/>
    </source>
</evidence>
<dbReference type="Pfam" id="PF00441">
    <property type="entry name" value="Acyl-CoA_dh_1"/>
    <property type="match status" value="1"/>
</dbReference>
<evidence type="ECO:0000256" key="4">
    <source>
        <dbReference type="ARBA" id="ARBA00022827"/>
    </source>
</evidence>
<dbReference type="InterPro" id="IPR036250">
    <property type="entry name" value="AcylCo_DH-like_C"/>
</dbReference>
<dbReference type="Pfam" id="PF02770">
    <property type="entry name" value="Acyl-CoA_dh_M"/>
    <property type="match status" value="1"/>
</dbReference>
<dbReference type="Proteomes" id="UP000064844">
    <property type="component" value="Chromosome"/>
</dbReference>
<dbReference type="PATRIC" id="fig|1297617.4.peg.3343"/>
<keyword evidence="5 6" id="KW-0560">Oxidoreductase</keyword>
<dbReference type="InterPro" id="IPR013786">
    <property type="entry name" value="AcylCoA_DH/ox_N"/>
</dbReference>
<dbReference type="FunFam" id="2.40.110.10:FF:000001">
    <property type="entry name" value="Acyl-CoA dehydrogenase, mitochondrial"/>
    <property type="match status" value="1"/>
</dbReference>
<evidence type="ECO:0000256" key="5">
    <source>
        <dbReference type="ARBA" id="ARBA00023002"/>
    </source>
</evidence>
<gene>
    <name evidence="10" type="ORF">IB211_03252</name>
</gene>
<dbReference type="KEGG" id="ibu:IB211_03252"/>
<keyword evidence="11" id="KW-1185">Reference proteome</keyword>
<accession>A0A0S2W8F9</accession>
<dbReference type="InterPro" id="IPR046373">
    <property type="entry name" value="Acyl-CoA_Oxase/DH_mid-dom_sf"/>
</dbReference>
<feature type="domain" description="Acyl-CoA dehydrogenase/oxidase N-terminal" evidence="9">
    <location>
        <begin position="11"/>
        <end position="119"/>
    </location>
</feature>
<dbReference type="PANTHER" id="PTHR43884:SF12">
    <property type="entry name" value="ISOVALERYL-COA DEHYDROGENASE, MITOCHONDRIAL-RELATED"/>
    <property type="match status" value="1"/>
</dbReference>
<evidence type="ECO:0000259" key="7">
    <source>
        <dbReference type="Pfam" id="PF00441"/>
    </source>
</evidence>
<dbReference type="GO" id="GO:0016937">
    <property type="term" value="F:short-chain fatty acyl-CoA dehydrogenase activity"/>
    <property type="evidence" value="ECO:0007669"/>
    <property type="project" value="UniProtKB-EC"/>
</dbReference>